<dbReference type="AlphaFoldDB" id="A0AAV7LJ52"/>
<evidence type="ECO:0000313" key="2">
    <source>
        <dbReference type="EMBL" id="KAJ1090550.1"/>
    </source>
</evidence>
<organism evidence="2 3">
    <name type="scientific">Pleurodeles waltl</name>
    <name type="common">Iberian ribbed newt</name>
    <dbReference type="NCBI Taxonomy" id="8319"/>
    <lineage>
        <taxon>Eukaryota</taxon>
        <taxon>Metazoa</taxon>
        <taxon>Chordata</taxon>
        <taxon>Craniata</taxon>
        <taxon>Vertebrata</taxon>
        <taxon>Euteleostomi</taxon>
        <taxon>Amphibia</taxon>
        <taxon>Batrachia</taxon>
        <taxon>Caudata</taxon>
        <taxon>Salamandroidea</taxon>
        <taxon>Salamandridae</taxon>
        <taxon>Pleurodelinae</taxon>
        <taxon>Pleurodeles</taxon>
    </lineage>
</organism>
<reference evidence="2" key="1">
    <citation type="journal article" date="2022" name="bioRxiv">
        <title>Sequencing and chromosome-scale assembly of the giantPleurodeles waltlgenome.</title>
        <authorList>
            <person name="Brown T."/>
            <person name="Elewa A."/>
            <person name="Iarovenko S."/>
            <person name="Subramanian E."/>
            <person name="Araus A.J."/>
            <person name="Petzold A."/>
            <person name="Susuki M."/>
            <person name="Suzuki K.-i.T."/>
            <person name="Hayashi T."/>
            <person name="Toyoda A."/>
            <person name="Oliveira C."/>
            <person name="Osipova E."/>
            <person name="Leigh N.D."/>
            <person name="Simon A."/>
            <person name="Yun M.H."/>
        </authorList>
    </citation>
    <scope>NUCLEOTIDE SEQUENCE</scope>
    <source>
        <strain evidence="2">20211129_DDA</strain>
        <tissue evidence="2">Liver</tissue>
    </source>
</reference>
<comment type="caution">
    <text evidence="2">The sequence shown here is derived from an EMBL/GenBank/DDBJ whole genome shotgun (WGS) entry which is preliminary data.</text>
</comment>
<dbReference type="EMBL" id="JANPWB010000015">
    <property type="protein sequence ID" value="KAJ1090550.1"/>
    <property type="molecule type" value="Genomic_DNA"/>
</dbReference>
<gene>
    <name evidence="2" type="ORF">NDU88_003680</name>
</gene>
<keyword evidence="3" id="KW-1185">Reference proteome</keyword>
<evidence type="ECO:0000313" key="3">
    <source>
        <dbReference type="Proteomes" id="UP001066276"/>
    </source>
</evidence>
<dbReference type="Proteomes" id="UP001066276">
    <property type="component" value="Chromosome 11"/>
</dbReference>
<sequence>MLEAGGRVIQGYHTEARKVRWGKVRHHLVRLYGSQRNEHQLKHRWADLISREQDLLDHLGIMIGGHVGGPAPYTVGEVARFEDPDTYTANMTPAQKHEFEKQAMRYRHILQVQSGFRRMARTYQSDRASGAWWASPQGGPRLSTTATTTTTTGSPQVAPPTAGTVVPTSAAHPGPSRVTVAGQSSGLGSTRPQSTSAGTQTAPAPTIDPAAFLALEHKMDRVLKKVNNLSQDVSYIKKRVKSIRRTLRRANL</sequence>
<accession>A0AAV7LJ52</accession>
<protein>
    <recommendedName>
        <fullName evidence="4">Myb/SANT-like DNA-binding domain-containing protein</fullName>
    </recommendedName>
</protein>
<proteinExistence type="predicted"/>
<feature type="region of interest" description="Disordered" evidence="1">
    <location>
        <begin position="130"/>
        <end position="204"/>
    </location>
</feature>
<name>A0AAV7LJ52_PLEWA</name>
<evidence type="ECO:0000256" key="1">
    <source>
        <dbReference type="SAM" id="MobiDB-lite"/>
    </source>
</evidence>
<feature type="compositionally biased region" description="Polar residues" evidence="1">
    <location>
        <begin position="181"/>
        <end position="203"/>
    </location>
</feature>
<evidence type="ECO:0008006" key="4">
    <source>
        <dbReference type="Google" id="ProtNLM"/>
    </source>
</evidence>